<keyword evidence="9" id="KW-1185">Reference proteome</keyword>
<evidence type="ECO:0000256" key="5">
    <source>
        <dbReference type="ARBA" id="ARBA00023136"/>
    </source>
</evidence>
<feature type="transmembrane region" description="Helical" evidence="6">
    <location>
        <begin position="444"/>
        <end position="464"/>
    </location>
</feature>
<dbReference type="PATRIC" id="fig|1121290.3.peg.399"/>
<feature type="domain" description="ComEC/Rec2-related protein" evidence="7">
    <location>
        <begin position="185"/>
        <end position="404"/>
    </location>
</feature>
<dbReference type="InterPro" id="IPR052159">
    <property type="entry name" value="Competence_DNA_uptake"/>
</dbReference>
<feature type="transmembrane region" description="Helical" evidence="6">
    <location>
        <begin position="266"/>
        <end position="283"/>
    </location>
</feature>
<dbReference type="PANTHER" id="PTHR30619">
    <property type="entry name" value="DNA INTERNALIZATION/COMPETENCE PROTEIN COMEC/REC2"/>
    <property type="match status" value="1"/>
</dbReference>
<comment type="subcellular location">
    <subcellularLocation>
        <location evidence="1">Cell membrane</location>
        <topology evidence="1">Multi-pass membrane protein</topology>
    </subcellularLocation>
</comment>
<feature type="transmembrane region" description="Helical" evidence="6">
    <location>
        <begin position="59"/>
        <end position="78"/>
    </location>
</feature>
<dbReference type="AlphaFoldDB" id="A0A1E8F1H7"/>
<sequence>MYLKLLLKQVMNKPIIYYTISLIIGCIFSLCIFERSIILGAAISASFLIIIFCTVDKKYFIIICLFFILGVIDFNLFFNIKVENKIEVRVKQKKDYYCIANYKGRSLLLKGNLKNIEEGQKIKAYGNFQRDMNYSFGSIGNYNIDRYDKYKKDAMYYISVIKKYVYKKFCKCLDKNKSGIIMGVCFGETDYLSKIQKEEFKKLGVIHIISVSGFHMSIIYKALESIFGIKISILMSFIYVIFTGANAATLRAFIMIALLKLANIVFKNYNSLCALSFSALILILIKPFYILNIGFALSFLSTLGIILFNKKLSKILYKLPEKINSSLSLTLSAQFLSFPYICFTIKEFGIGFILGNLLLVPLYSIIIILGNISLMFFKIDFIFNSVIFILNIILTTCMGVNYVLLYIFPNIKYLCYIEGVCLILLYLGYLLYNQGYKRAKYIPIYIVLIFVFENYTLFPEIYYISSKESEFIIFNNKFNSIMFCNYNINASKDVIYIKEKFNSNNVITNPISDLKINLDDKTQAKFYKKLNSRVDLQLNYKNRKYLFKRQYYKPYTKILCVKNYNSINIPFYSLCEITNKDSYNYFKVTKCKIFFDEFLLIKNYPFCRRDKL</sequence>
<proteinExistence type="predicted"/>
<comment type="caution">
    <text evidence="8">The sequence shown here is derived from an EMBL/GenBank/DDBJ whole genome shotgun (WGS) entry which is preliminary data.</text>
</comment>
<keyword evidence="3 6" id="KW-0812">Transmembrane</keyword>
<dbReference type="Proteomes" id="UP000175744">
    <property type="component" value="Unassembled WGS sequence"/>
</dbReference>
<dbReference type="OrthoDB" id="9761531at2"/>
<feature type="transmembrane region" description="Helical" evidence="6">
    <location>
        <begin position="15"/>
        <end position="32"/>
    </location>
</feature>
<evidence type="ECO:0000259" key="7">
    <source>
        <dbReference type="Pfam" id="PF03772"/>
    </source>
</evidence>
<dbReference type="PROSITE" id="PS51257">
    <property type="entry name" value="PROKAR_LIPOPROTEIN"/>
    <property type="match status" value="1"/>
</dbReference>
<accession>A0A1E8F1H7</accession>
<feature type="transmembrane region" description="Helical" evidence="6">
    <location>
        <begin position="229"/>
        <end position="254"/>
    </location>
</feature>
<evidence type="ECO:0000313" key="9">
    <source>
        <dbReference type="Proteomes" id="UP000175744"/>
    </source>
</evidence>
<evidence type="ECO:0000256" key="6">
    <source>
        <dbReference type="SAM" id="Phobius"/>
    </source>
</evidence>
<evidence type="ECO:0000256" key="3">
    <source>
        <dbReference type="ARBA" id="ARBA00022692"/>
    </source>
</evidence>
<feature type="transmembrane region" description="Helical" evidence="6">
    <location>
        <begin position="411"/>
        <end position="432"/>
    </location>
</feature>
<dbReference type="STRING" id="1121290.CLAOCE_03930"/>
<keyword evidence="2" id="KW-1003">Cell membrane</keyword>
<dbReference type="PANTHER" id="PTHR30619:SF7">
    <property type="entry name" value="BETA-LACTAMASE DOMAIN PROTEIN"/>
    <property type="match status" value="1"/>
</dbReference>
<dbReference type="EMBL" id="LZFO01000004">
    <property type="protein sequence ID" value="OFI07202.1"/>
    <property type="molecule type" value="Genomic_DNA"/>
</dbReference>
<evidence type="ECO:0000256" key="4">
    <source>
        <dbReference type="ARBA" id="ARBA00022989"/>
    </source>
</evidence>
<feature type="transmembrane region" description="Helical" evidence="6">
    <location>
        <begin position="352"/>
        <end position="374"/>
    </location>
</feature>
<dbReference type="GO" id="GO:0005886">
    <property type="term" value="C:plasma membrane"/>
    <property type="evidence" value="ECO:0007669"/>
    <property type="project" value="UniProtKB-SubCell"/>
</dbReference>
<keyword evidence="5 6" id="KW-0472">Membrane</keyword>
<evidence type="ECO:0000313" key="8">
    <source>
        <dbReference type="EMBL" id="OFI07202.1"/>
    </source>
</evidence>
<evidence type="ECO:0000256" key="2">
    <source>
        <dbReference type="ARBA" id="ARBA00022475"/>
    </source>
</evidence>
<gene>
    <name evidence="8" type="ORF">CLOACE_03930</name>
</gene>
<reference evidence="8 9" key="1">
    <citation type="submission" date="2016-06" db="EMBL/GenBank/DDBJ databases">
        <title>Genome sequence of Clostridium acetireducens DSM 10703.</title>
        <authorList>
            <person name="Poehlein A."/>
            <person name="Fluechter S."/>
            <person name="Duerre P."/>
            <person name="Daniel R."/>
        </authorList>
    </citation>
    <scope>NUCLEOTIDE SEQUENCE [LARGE SCALE GENOMIC DNA]</scope>
    <source>
        <strain evidence="8 9">DSM 10703</strain>
    </source>
</reference>
<name>A0A1E8F1H7_9CLOT</name>
<keyword evidence="4 6" id="KW-1133">Transmembrane helix</keyword>
<evidence type="ECO:0000256" key="1">
    <source>
        <dbReference type="ARBA" id="ARBA00004651"/>
    </source>
</evidence>
<dbReference type="Pfam" id="PF03772">
    <property type="entry name" value="Competence"/>
    <property type="match status" value="1"/>
</dbReference>
<organism evidence="8 9">
    <name type="scientific">Clostridium acetireducens DSM 10703</name>
    <dbReference type="NCBI Taxonomy" id="1121290"/>
    <lineage>
        <taxon>Bacteria</taxon>
        <taxon>Bacillati</taxon>
        <taxon>Bacillota</taxon>
        <taxon>Clostridia</taxon>
        <taxon>Eubacteriales</taxon>
        <taxon>Clostridiaceae</taxon>
        <taxon>Clostridium</taxon>
    </lineage>
</organism>
<dbReference type="InterPro" id="IPR004477">
    <property type="entry name" value="ComEC_N"/>
</dbReference>
<feature type="transmembrane region" description="Helical" evidence="6">
    <location>
        <begin position="381"/>
        <end position="405"/>
    </location>
</feature>
<feature type="transmembrane region" description="Helical" evidence="6">
    <location>
        <begin position="203"/>
        <end position="223"/>
    </location>
</feature>
<feature type="transmembrane region" description="Helical" evidence="6">
    <location>
        <begin position="289"/>
        <end position="308"/>
    </location>
</feature>
<feature type="transmembrane region" description="Helical" evidence="6">
    <location>
        <begin position="37"/>
        <end position="53"/>
    </location>
</feature>
<dbReference type="NCBIfam" id="TIGR00360">
    <property type="entry name" value="ComEC_N-term"/>
    <property type="match status" value="1"/>
</dbReference>
<protein>
    <submittedName>
        <fullName evidence="8">ComEC family competence protein</fullName>
    </submittedName>
</protein>